<proteinExistence type="predicted"/>
<organism evidence="1 2">
    <name type="scientific">Castor canadensis</name>
    <name type="common">American beaver</name>
    <dbReference type="NCBI Taxonomy" id="51338"/>
    <lineage>
        <taxon>Eukaryota</taxon>
        <taxon>Metazoa</taxon>
        <taxon>Chordata</taxon>
        <taxon>Craniata</taxon>
        <taxon>Vertebrata</taxon>
        <taxon>Euteleostomi</taxon>
        <taxon>Mammalia</taxon>
        <taxon>Eutheria</taxon>
        <taxon>Euarchontoglires</taxon>
        <taxon>Glires</taxon>
        <taxon>Rodentia</taxon>
        <taxon>Castorimorpha</taxon>
        <taxon>Castoridae</taxon>
        <taxon>Castor</taxon>
    </lineage>
</organism>
<protein>
    <submittedName>
        <fullName evidence="2">Interphotoreceptor matrix proteoglycan 1-like isoform X1</fullName>
    </submittedName>
</protein>
<name>A0AC58N1U3_CASCN</name>
<sequence>MYKVSAMRRIFDLAKLRTKRSTLFPTGINVCPQESMRQILDSLEAYYRLRVCQEAVWEAYRIFLDRIPDTGEYQHWVSLCQQETFCLFDIGKNFSNSKEHLDRLEQRIKQRSFPERKDEISIEETLAEPAEMPVFSTDVSNVSLEPFPRIPDDTHQNEILNDTFKDTEKLTTEREKEFTNMSEGPLDQKVEFSISLPHQRFKAELADSRSPYYQELAGKSQVQVPEQDHPRVCHQKTNLPTTALCLHYHSHSDLIRN</sequence>
<keyword evidence="1" id="KW-1185">Reference proteome</keyword>
<dbReference type="Proteomes" id="UP001732720">
    <property type="component" value="Chromosome 1"/>
</dbReference>
<dbReference type="RefSeq" id="XP_073935628.1">
    <property type="nucleotide sequence ID" value="XM_074079527.1"/>
</dbReference>
<gene>
    <name evidence="2" type="primary">LOC109702353</name>
</gene>
<evidence type="ECO:0000313" key="1">
    <source>
        <dbReference type="Proteomes" id="UP001732720"/>
    </source>
</evidence>
<accession>A0AC58N1U3</accession>
<evidence type="ECO:0000313" key="2">
    <source>
        <dbReference type="RefSeq" id="XP_073935628.1"/>
    </source>
</evidence>
<reference evidence="2" key="1">
    <citation type="submission" date="2025-08" db="UniProtKB">
        <authorList>
            <consortium name="RefSeq"/>
        </authorList>
    </citation>
    <scope>IDENTIFICATION</scope>
</reference>